<dbReference type="SUPFAM" id="SSF57850">
    <property type="entry name" value="RING/U-box"/>
    <property type="match status" value="1"/>
</dbReference>
<dbReference type="Proteomes" id="UP000698800">
    <property type="component" value="Unassembled WGS sequence"/>
</dbReference>
<dbReference type="InterPro" id="IPR013083">
    <property type="entry name" value="Znf_RING/FYVE/PHD"/>
</dbReference>
<dbReference type="Gene3D" id="3.30.40.10">
    <property type="entry name" value="Zinc/RING finger domain, C3HC4 (zinc finger)"/>
    <property type="match status" value="1"/>
</dbReference>
<name>A0A9P8IC23_9PEZI</name>
<gene>
    <name evidence="1" type="ORF">FGG08_002950</name>
</gene>
<dbReference type="OrthoDB" id="1681166at2759"/>
<dbReference type="EMBL" id="JAGHQL010000048">
    <property type="protein sequence ID" value="KAH0542715.1"/>
    <property type="molecule type" value="Genomic_DNA"/>
</dbReference>
<evidence type="ECO:0000313" key="2">
    <source>
        <dbReference type="Proteomes" id="UP000698800"/>
    </source>
</evidence>
<reference evidence="1" key="1">
    <citation type="submission" date="2021-03" db="EMBL/GenBank/DDBJ databases">
        <title>Comparative genomics and phylogenomic investigation of the class Geoglossomycetes provide insights into ecological specialization and systematics.</title>
        <authorList>
            <person name="Melie T."/>
            <person name="Pirro S."/>
            <person name="Miller A.N."/>
            <person name="Quandt A."/>
        </authorList>
    </citation>
    <scope>NUCLEOTIDE SEQUENCE</scope>
    <source>
        <strain evidence="1">GBOQ0MN5Z8</strain>
    </source>
</reference>
<organism evidence="1 2">
    <name type="scientific">Glutinoglossum americanum</name>
    <dbReference type="NCBI Taxonomy" id="1670608"/>
    <lineage>
        <taxon>Eukaryota</taxon>
        <taxon>Fungi</taxon>
        <taxon>Dikarya</taxon>
        <taxon>Ascomycota</taxon>
        <taxon>Pezizomycotina</taxon>
        <taxon>Geoglossomycetes</taxon>
        <taxon>Geoglossales</taxon>
        <taxon>Geoglossaceae</taxon>
        <taxon>Glutinoglossum</taxon>
    </lineage>
</organism>
<proteinExistence type="predicted"/>
<comment type="caution">
    <text evidence="1">The sequence shown here is derived from an EMBL/GenBank/DDBJ whole genome shotgun (WGS) entry which is preliminary data.</text>
</comment>
<keyword evidence="2" id="KW-1185">Reference proteome</keyword>
<dbReference type="AlphaFoldDB" id="A0A9P8IC23"/>
<protein>
    <submittedName>
        <fullName evidence="1">Uncharacterized protein</fullName>
    </submittedName>
</protein>
<accession>A0A9P8IC23</accession>
<sequence length="418" mass="47703">MSVVWPSGVGGTPAKPLVWSPLPSRDDKTVKFDGLGHYITEADLYRLLNSPAVTKSDNEELKKTIATWELIRERLFYACHRQLETLLPDCSNVLQSKPGTVEALYHNTVMWYALWSALIHTDSVGIEEATYFGELLWDMESDAKSAEGFRRLDRYQHRVHSALGDPNPDKMPHTVDKGIGFYTFPDGIKEWTDPWYFWSIMTIRQLAHGHVNYFPETLILNRCLQAELDLNEAQYNMAPLTAEYKPTRMLLQDDGALDEDQQGEMDLALARAIKTSQGMRRYHALRRWTLKLHPWKKLYAVIDVSDQIVQSAVVKLQRLLNAHPHGAMILDVHPIMASQLRELQCPISAGCNSEPFSPGDVVLETKCGHLFCAMDILMLWHESNSCFRNSHRAKYECPVCRMDQVVLHPGIVELGWGQ</sequence>
<evidence type="ECO:0000313" key="1">
    <source>
        <dbReference type="EMBL" id="KAH0542715.1"/>
    </source>
</evidence>